<gene>
    <name evidence="1" type="ORF">SAMN04488038_101302</name>
</gene>
<evidence type="ECO:0000313" key="2">
    <source>
        <dbReference type="Proteomes" id="UP000199233"/>
    </source>
</evidence>
<keyword evidence="2" id="KW-1185">Reference proteome</keyword>
<dbReference type="Proteomes" id="UP000199233">
    <property type="component" value="Unassembled WGS sequence"/>
</dbReference>
<dbReference type="STRING" id="489703.SAMN04488038_101302"/>
<dbReference type="EMBL" id="FOFS01000001">
    <property type="protein sequence ID" value="SEP72643.1"/>
    <property type="molecule type" value="Genomic_DNA"/>
</dbReference>
<protein>
    <submittedName>
        <fullName evidence="1">Uncharacterized protein</fullName>
    </submittedName>
</protein>
<organism evidence="1 2">
    <name type="scientific">Solimonas aquatica</name>
    <dbReference type="NCBI Taxonomy" id="489703"/>
    <lineage>
        <taxon>Bacteria</taxon>
        <taxon>Pseudomonadati</taxon>
        <taxon>Pseudomonadota</taxon>
        <taxon>Gammaproteobacteria</taxon>
        <taxon>Nevskiales</taxon>
        <taxon>Nevskiaceae</taxon>
        <taxon>Solimonas</taxon>
    </lineage>
</organism>
<proteinExistence type="predicted"/>
<name>A0A1H9A869_9GAMM</name>
<evidence type="ECO:0000313" key="1">
    <source>
        <dbReference type="EMBL" id="SEP72643.1"/>
    </source>
</evidence>
<reference evidence="2" key="1">
    <citation type="submission" date="2016-10" db="EMBL/GenBank/DDBJ databases">
        <authorList>
            <person name="Varghese N."/>
            <person name="Submissions S."/>
        </authorList>
    </citation>
    <scope>NUCLEOTIDE SEQUENCE [LARGE SCALE GENOMIC DNA]</scope>
    <source>
        <strain evidence="2">DSM 25927</strain>
    </source>
</reference>
<accession>A0A1H9A869</accession>
<sequence>MTTIGSTPETTTVYGMPADRAAAVDEVHARSHPLLQPPRGLLQFAFSNQRELSNVA</sequence>
<dbReference type="AlphaFoldDB" id="A0A1H9A869"/>